<sequence length="55" mass="6539">MTEKHWVHVNSTKSLHLSATKMMVPFYDRIELRDNELFGLLEGYRMVDLEEGEEL</sequence>
<accession>A0A969PPA9</accession>
<reference evidence="1 2" key="1">
    <citation type="submission" date="2020-03" db="EMBL/GenBank/DDBJ databases">
        <title>Assessment of the enzymatic potential of alkaline-tolerant lipase obtained from Bacillus luteus H11 (technogenic soil) for the bioremediation of saline soils contaminated with petroleum substances.</title>
        <authorList>
            <person name="Kalwasinska A."/>
        </authorList>
    </citation>
    <scope>NUCLEOTIDE SEQUENCE [LARGE SCALE GENOMIC DNA]</scope>
    <source>
        <strain evidence="1 2">H11</strain>
    </source>
</reference>
<dbReference type="RefSeq" id="WP_168006838.1">
    <property type="nucleotide sequence ID" value="NZ_JAATHJ010000013.1"/>
</dbReference>
<dbReference type="EMBL" id="JAATHJ010000013">
    <property type="protein sequence ID" value="NJP37887.1"/>
    <property type="molecule type" value="Genomic_DNA"/>
</dbReference>
<proteinExistence type="predicted"/>
<evidence type="ECO:0000313" key="1">
    <source>
        <dbReference type="EMBL" id="NJP37887.1"/>
    </source>
</evidence>
<comment type="caution">
    <text evidence="1">The sequence shown here is derived from an EMBL/GenBank/DDBJ whole genome shotgun (WGS) entry which is preliminary data.</text>
</comment>
<organism evidence="1 2">
    <name type="scientific">Alkalicoccus luteus</name>
    <dbReference type="NCBI Taxonomy" id="1237094"/>
    <lineage>
        <taxon>Bacteria</taxon>
        <taxon>Bacillati</taxon>
        <taxon>Bacillota</taxon>
        <taxon>Bacilli</taxon>
        <taxon>Bacillales</taxon>
        <taxon>Bacillaceae</taxon>
        <taxon>Alkalicoccus</taxon>
    </lineage>
</organism>
<dbReference type="AlphaFoldDB" id="A0A969PPA9"/>
<keyword evidence="2" id="KW-1185">Reference proteome</keyword>
<evidence type="ECO:0000313" key="2">
    <source>
        <dbReference type="Proteomes" id="UP000752012"/>
    </source>
</evidence>
<name>A0A969PPA9_9BACI</name>
<dbReference type="Proteomes" id="UP000752012">
    <property type="component" value="Unassembled WGS sequence"/>
</dbReference>
<gene>
    <name evidence="1" type="ORF">HCN83_09845</name>
</gene>
<protein>
    <submittedName>
        <fullName evidence="1">Uncharacterized protein</fullName>
    </submittedName>
</protein>